<organism evidence="2 3">
    <name type="scientific">Microbacterium tenebrionis</name>
    <dbReference type="NCBI Taxonomy" id="2830665"/>
    <lineage>
        <taxon>Bacteria</taxon>
        <taxon>Bacillati</taxon>
        <taxon>Actinomycetota</taxon>
        <taxon>Actinomycetes</taxon>
        <taxon>Micrococcales</taxon>
        <taxon>Microbacteriaceae</taxon>
        <taxon>Microbacterium</taxon>
    </lineage>
</organism>
<keyword evidence="1" id="KW-1133">Transmembrane helix</keyword>
<protein>
    <submittedName>
        <fullName evidence="2">Type II secretion system protein</fullName>
    </submittedName>
</protein>
<dbReference type="AlphaFoldDB" id="A0A9X1LMI4"/>
<proteinExistence type="predicted"/>
<evidence type="ECO:0000313" key="2">
    <source>
        <dbReference type="EMBL" id="MCC2028411.1"/>
    </source>
</evidence>
<dbReference type="Proteomes" id="UP001139289">
    <property type="component" value="Unassembled WGS sequence"/>
</dbReference>
<dbReference type="RefSeq" id="WP_227529678.1">
    <property type="nucleotide sequence ID" value="NZ_JAGTTM010000001.1"/>
</dbReference>
<evidence type="ECO:0000256" key="1">
    <source>
        <dbReference type="SAM" id="Phobius"/>
    </source>
</evidence>
<feature type="transmembrane region" description="Helical" evidence="1">
    <location>
        <begin position="12"/>
        <end position="35"/>
    </location>
</feature>
<sequence>MRTRPKHDEGFTLIEVIIAVALLLGVAVALGAFAMQSLRLAAQQQRTQVAVTVATQRMDEVQRLTTSNAQLATLVAGRSETAVKTAWSAASGVPGLAQTYPAWPVVSGGPPAIPIQQTTTRSGSAYASTVLIGTCYQPVAGGACTRISGASNDPGAESTLAAGRSQMIRVIVVVTYPGACDSGSTCRYTASGLFDTRGDLKWRTE</sequence>
<keyword evidence="1" id="KW-0472">Membrane</keyword>
<dbReference type="NCBIfam" id="TIGR02532">
    <property type="entry name" value="IV_pilin_GFxxxE"/>
    <property type="match status" value="1"/>
</dbReference>
<dbReference type="EMBL" id="JAGTTM010000001">
    <property type="protein sequence ID" value="MCC2028411.1"/>
    <property type="molecule type" value="Genomic_DNA"/>
</dbReference>
<dbReference type="PROSITE" id="PS00409">
    <property type="entry name" value="PROKAR_NTER_METHYL"/>
    <property type="match status" value="1"/>
</dbReference>
<accession>A0A9X1LMI4</accession>
<keyword evidence="1" id="KW-0812">Transmembrane</keyword>
<keyword evidence="3" id="KW-1185">Reference proteome</keyword>
<evidence type="ECO:0000313" key="3">
    <source>
        <dbReference type="Proteomes" id="UP001139289"/>
    </source>
</evidence>
<dbReference type="InterPro" id="IPR012902">
    <property type="entry name" value="N_methyl_site"/>
</dbReference>
<name>A0A9X1LMI4_9MICO</name>
<gene>
    <name evidence="2" type="ORF">KEC56_02530</name>
</gene>
<comment type="caution">
    <text evidence="2">The sequence shown here is derived from an EMBL/GenBank/DDBJ whole genome shotgun (WGS) entry which is preliminary data.</text>
</comment>
<reference evidence="2" key="1">
    <citation type="submission" date="2021-04" db="EMBL/GenBank/DDBJ databases">
        <title>Microbacterium tenobrionis sp. nov. and Microbacterium allomyrinae sp. nov., isolated from larvae of Tenobrio molitor and Allomyrina dichotoma, respectively.</title>
        <authorList>
            <person name="Lee S.D."/>
        </authorList>
    </citation>
    <scope>NUCLEOTIDE SEQUENCE</scope>
    <source>
        <strain evidence="2">YMB-B2</strain>
    </source>
</reference>